<protein>
    <submittedName>
        <fullName evidence="1">Uncharacterized protein</fullName>
    </submittedName>
</protein>
<proteinExistence type="predicted"/>
<evidence type="ECO:0000313" key="2">
    <source>
        <dbReference type="Proteomes" id="UP000325565"/>
    </source>
</evidence>
<dbReference type="AlphaFoldDB" id="A0A5E7TIM4"/>
<reference evidence="1 2" key="1">
    <citation type="submission" date="2019-09" db="EMBL/GenBank/DDBJ databases">
        <authorList>
            <person name="Chandra G."/>
            <person name="Truman W A."/>
        </authorList>
    </citation>
    <scope>NUCLEOTIDE SEQUENCE [LARGE SCALE GENOMIC DNA]</scope>
    <source>
        <strain evidence="1">PS922</strain>
    </source>
</reference>
<name>A0A5E7TIM4_PSEFL</name>
<dbReference type="Proteomes" id="UP000325565">
    <property type="component" value="Unassembled WGS sequence"/>
</dbReference>
<evidence type="ECO:0000313" key="1">
    <source>
        <dbReference type="EMBL" id="VVP97597.1"/>
    </source>
</evidence>
<organism evidence="1 2">
    <name type="scientific">Pseudomonas fluorescens</name>
    <dbReference type="NCBI Taxonomy" id="294"/>
    <lineage>
        <taxon>Bacteria</taxon>
        <taxon>Pseudomonadati</taxon>
        <taxon>Pseudomonadota</taxon>
        <taxon>Gammaproteobacteria</taxon>
        <taxon>Pseudomonadales</taxon>
        <taxon>Pseudomonadaceae</taxon>
        <taxon>Pseudomonas</taxon>
    </lineage>
</organism>
<sequence length="106" mass="11922">MTNPVVITLSVVAGLLIFKGSTLAWQKYKEFRTAYMTALALEVRYEAMRDAGHELLDQYGLELEPLQRAEVLNALIDKMSLRDAQTLVTKEIQAKAEKPKPPGSWT</sequence>
<dbReference type="EMBL" id="CABVJB010000005">
    <property type="protein sequence ID" value="VVP97597.1"/>
    <property type="molecule type" value="Genomic_DNA"/>
</dbReference>
<accession>A0A5E7TIM4</accession>
<dbReference type="RefSeq" id="WP_154863407.1">
    <property type="nucleotide sequence ID" value="NZ_CABVJB010000005.1"/>
</dbReference>
<gene>
    <name evidence="1" type="ORF">PS922_03325</name>
</gene>